<feature type="coiled-coil region" evidence="4">
    <location>
        <begin position="26"/>
        <end position="137"/>
    </location>
</feature>
<sequence length="646" mass="73448">MLKELTLLKWQEKATKMALHDTAAKMDEKHEIISKLEENLKAERDKIQESKQALEEIEAKHNKHLKRQEELDSDMRKCKEEFKEFERQDVKFQEDLKHVTQKIKKLADKVEKDSAKHNALEKEDENSTDLMTKLEDNIPKLQQLLLDEEKILEEIIDSSKVETENFRSELAKIPAELEPWEKDLIEHKGKLDVASAETKLLNEKHEASHKAFKEAQNQMKSISETIKSKTGGISQIRGDIEKSKRDAAEAHKVEEECIKEQDALIPLEQAARQKVAELKSLMDSEKSQGSVLKAILKAKETKQIEGIYGRMGDLGAIDGEEKQVELLPMLKKKVSTPEGVPRLFDLVKVHDERMKLAFFVALRNTVVAKDLDQATRIAYGGNHEYRQVVTLDGALFEKSGTMSGGGNKPRGGKMGTSIRATSVSAEAIANAEKELSELTNKLNDIRQGITDAVRQYQAAEKAIGSLEMELAKSQKEVILSSESEKILFFELLVQGLEVLCFSTILLQLKKVISAEEREDNRLTDGSKRLKEKAAELQKNIENAGGEKLKSQKAKVQKIQSDIDKNQSEINRHKVQIETGQNMMKKLIKGIEESNDEVKRLTDEKVKLEANFKEIERKAFDVQECYKKIEKLINEHKDVLDEAKSEY</sequence>
<keyword evidence="2" id="KW-0067">ATP-binding</keyword>
<dbReference type="SUPFAM" id="SSF75553">
    <property type="entry name" value="Smc hinge domain"/>
    <property type="match status" value="1"/>
</dbReference>
<evidence type="ECO:0000256" key="1">
    <source>
        <dbReference type="ARBA" id="ARBA00022741"/>
    </source>
</evidence>
<protein>
    <recommendedName>
        <fullName evidence="7">SMC hinge domain-containing protein</fullName>
    </recommendedName>
</protein>
<feature type="coiled-coil region" evidence="4">
    <location>
        <begin position="526"/>
        <end position="645"/>
    </location>
</feature>
<dbReference type="EMBL" id="JASCZI010242162">
    <property type="protein sequence ID" value="MED6209911.1"/>
    <property type="molecule type" value="Genomic_DNA"/>
</dbReference>
<keyword evidence="4" id="KW-0175">Coiled coil</keyword>
<evidence type="ECO:0000313" key="5">
    <source>
        <dbReference type="EMBL" id="MED6209911.1"/>
    </source>
</evidence>
<evidence type="ECO:0000256" key="3">
    <source>
        <dbReference type="ARBA" id="ARBA00023242"/>
    </source>
</evidence>
<keyword evidence="1" id="KW-0547">Nucleotide-binding</keyword>
<feature type="coiled-coil region" evidence="4">
    <location>
        <begin position="428"/>
        <end position="476"/>
    </location>
</feature>
<proteinExistence type="predicted"/>
<evidence type="ECO:0008006" key="7">
    <source>
        <dbReference type="Google" id="ProtNLM"/>
    </source>
</evidence>
<dbReference type="PANTHER" id="PTHR18937">
    <property type="entry name" value="STRUCTURAL MAINTENANCE OF CHROMOSOMES SMC FAMILY MEMBER"/>
    <property type="match status" value="1"/>
</dbReference>
<accession>A0ABU6YJ35</accession>
<gene>
    <name evidence="5" type="ORF">PIB30_059212</name>
</gene>
<comment type="caution">
    <text evidence="5">The sequence shown here is derived from an EMBL/GenBank/DDBJ whole genome shotgun (WGS) entry which is preliminary data.</text>
</comment>
<dbReference type="PANTHER" id="PTHR18937:SF172">
    <property type="entry name" value="STRUCTURAL MAINTENANCE OF CHROMOSOMES PROTEIN"/>
    <property type="match status" value="1"/>
</dbReference>
<evidence type="ECO:0000256" key="2">
    <source>
        <dbReference type="ARBA" id="ARBA00022840"/>
    </source>
</evidence>
<evidence type="ECO:0000313" key="6">
    <source>
        <dbReference type="Proteomes" id="UP001341840"/>
    </source>
</evidence>
<dbReference type="Proteomes" id="UP001341840">
    <property type="component" value="Unassembled WGS sequence"/>
</dbReference>
<name>A0ABU6YJ35_9FABA</name>
<reference evidence="5 6" key="1">
    <citation type="journal article" date="2023" name="Plants (Basel)">
        <title>Bridging the Gap: Combining Genomics and Transcriptomics Approaches to Understand Stylosanthes scabra, an Orphan Legume from the Brazilian Caatinga.</title>
        <authorList>
            <person name="Ferreira-Neto J.R.C."/>
            <person name="da Silva M.D."/>
            <person name="Binneck E."/>
            <person name="de Melo N.F."/>
            <person name="da Silva R.H."/>
            <person name="de Melo A.L.T.M."/>
            <person name="Pandolfi V."/>
            <person name="Bustamante F.O."/>
            <person name="Brasileiro-Vidal A.C."/>
            <person name="Benko-Iseppon A.M."/>
        </authorList>
    </citation>
    <scope>NUCLEOTIDE SEQUENCE [LARGE SCALE GENOMIC DNA]</scope>
    <source>
        <tissue evidence="5">Leaves</tissue>
    </source>
</reference>
<organism evidence="5 6">
    <name type="scientific">Stylosanthes scabra</name>
    <dbReference type="NCBI Taxonomy" id="79078"/>
    <lineage>
        <taxon>Eukaryota</taxon>
        <taxon>Viridiplantae</taxon>
        <taxon>Streptophyta</taxon>
        <taxon>Embryophyta</taxon>
        <taxon>Tracheophyta</taxon>
        <taxon>Spermatophyta</taxon>
        <taxon>Magnoliopsida</taxon>
        <taxon>eudicotyledons</taxon>
        <taxon>Gunneridae</taxon>
        <taxon>Pentapetalae</taxon>
        <taxon>rosids</taxon>
        <taxon>fabids</taxon>
        <taxon>Fabales</taxon>
        <taxon>Fabaceae</taxon>
        <taxon>Papilionoideae</taxon>
        <taxon>50 kb inversion clade</taxon>
        <taxon>dalbergioids sensu lato</taxon>
        <taxon>Dalbergieae</taxon>
        <taxon>Pterocarpus clade</taxon>
        <taxon>Stylosanthes</taxon>
    </lineage>
</organism>
<keyword evidence="3" id="KW-0539">Nucleus</keyword>
<keyword evidence="6" id="KW-1185">Reference proteome</keyword>
<dbReference type="Gene3D" id="3.30.70.1620">
    <property type="match status" value="1"/>
</dbReference>
<evidence type="ECO:0000256" key="4">
    <source>
        <dbReference type="SAM" id="Coils"/>
    </source>
</evidence>
<dbReference type="InterPro" id="IPR036277">
    <property type="entry name" value="SMC_hinge_sf"/>
</dbReference>